<feature type="transmembrane region" description="Helical" evidence="8">
    <location>
        <begin position="20"/>
        <end position="39"/>
    </location>
</feature>
<reference evidence="11" key="1">
    <citation type="submission" date="2016-06" db="UniProtKB">
        <authorList>
            <consortium name="WormBaseParasite"/>
        </authorList>
    </citation>
    <scope>IDENTIFICATION</scope>
</reference>
<evidence type="ECO:0000256" key="2">
    <source>
        <dbReference type="ARBA" id="ARBA00007647"/>
    </source>
</evidence>
<dbReference type="AlphaFoldDB" id="A0A183UF77"/>
<dbReference type="InterPro" id="IPR052012">
    <property type="entry name" value="GTase_92"/>
</dbReference>
<comment type="similarity">
    <text evidence="2 8">Belongs to the glycosyltransferase 92 family.</text>
</comment>
<keyword evidence="6 8" id="KW-1133">Transmembrane helix</keyword>
<evidence type="ECO:0000313" key="9">
    <source>
        <dbReference type="EMBL" id="VDM38468.1"/>
    </source>
</evidence>
<evidence type="ECO:0000313" key="11">
    <source>
        <dbReference type="WBParaSite" id="TCNE_0000714701-mRNA-1"/>
    </source>
</evidence>
<name>A0A183UF77_TOXCA</name>
<evidence type="ECO:0000256" key="1">
    <source>
        <dbReference type="ARBA" id="ARBA00004167"/>
    </source>
</evidence>
<evidence type="ECO:0000256" key="5">
    <source>
        <dbReference type="ARBA" id="ARBA00022692"/>
    </source>
</evidence>
<keyword evidence="5 8" id="KW-0812">Transmembrane</keyword>
<dbReference type="GO" id="GO:0016020">
    <property type="term" value="C:membrane"/>
    <property type="evidence" value="ECO:0007669"/>
    <property type="project" value="UniProtKB-SubCell"/>
</dbReference>
<dbReference type="EC" id="2.4.1.-" evidence="8"/>
<dbReference type="PANTHER" id="PTHR21645:SF2">
    <property type="entry name" value="GLYCOSYLTRANSFERASE FAMILY 92 PROTEIN F59C6.8"/>
    <property type="match status" value="1"/>
</dbReference>
<comment type="subcellular location">
    <subcellularLocation>
        <location evidence="1">Membrane</location>
        <topology evidence="1">Single-pass membrane protein</topology>
    </subcellularLocation>
</comment>
<gene>
    <name evidence="9" type="ORF">TCNE_LOCUS7147</name>
</gene>
<evidence type="ECO:0000313" key="10">
    <source>
        <dbReference type="Proteomes" id="UP000050794"/>
    </source>
</evidence>
<accession>A0A183UF77</accession>
<evidence type="ECO:0000256" key="7">
    <source>
        <dbReference type="ARBA" id="ARBA00023136"/>
    </source>
</evidence>
<dbReference type="EMBL" id="UYWY01019623">
    <property type="protein sequence ID" value="VDM38468.1"/>
    <property type="molecule type" value="Genomic_DNA"/>
</dbReference>
<keyword evidence="4 8" id="KW-0808">Transferase</keyword>
<keyword evidence="3 8" id="KW-0328">Glycosyltransferase</keyword>
<dbReference type="InterPro" id="IPR008166">
    <property type="entry name" value="Glyco_transf_92"/>
</dbReference>
<organism evidence="10 11">
    <name type="scientific">Toxocara canis</name>
    <name type="common">Canine roundworm</name>
    <dbReference type="NCBI Taxonomy" id="6265"/>
    <lineage>
        <taxon>Eukaryota</taxon>
        <taxon>Metazoa</taxon>
        <taxon>Ecdysozoa</taxon>
        <taxon>Nematoda</taxon>
        <taxon>Chromadorea</taxon>
        <taxon>Rhabditida</taxon>
        <taxon>Spirurina</taxon>
        <taxon>Ascaridomorpha</taxon>
        <taxon>Ascaridoidea</taxon>
        <taxon>Toxocaridae</taxon>
        <taxon>Toxocara</taxon>
    </lineage>
</organism>
<dbReference type="GO" id="GO:0016757">
    <property type="term" value="F:glycosyltransferase activity"/>
    <property type="evidence" value="ECO:0007669"/>
    <property type="project" value="UniProtKB-UniRule"/>
</dbReference>
<dbReference type="WBParaSite" id="TCNE_0000714701-mRNA-1">
    <property type="protein sequence ID" value="TCNE_0000714701-mRNA-1"/>
    <property type="gene ID" value="TCNE_0000714701"/>
</dbReference>
<protein>
    <recommendedName>
        <fullName evidence="8">Glycosyltransferase family 92 protein</fullName>
        <ecNumber evidence="8">2.4.1.-</ecNumber>
    </recommendedName>
</protein>
<dbReference type="PANTHER" id="PTHR21645">
    <property type="entry name" value="GLYCOSYLTRANSFERASE FAMILY 92 PROTEIN"/>
    <property type="match status" value="1"/>
</dbReference>
<evidence type="ECO:0000256" key="4">
    <source>
        <dbReference type="ARBA" id="ARBA00022679"/>
    </source>
</evidence>
<reference evidence="9 10" key="2">
    <citation type="submission" date="2018-11" db="EMBL/GenBank/DDBJ databases">
        <authorList>
            <consortium name="Pathogen Informatics"/>
        </authorList>
    </citation>
    <scope>NUCLEOTIDE SEQUENCE [LARGE SCALE GENOMIC DNA]</scope>
</reference>
<sequence>MQQDERPPLTFPHPSRNMKVFAFLAFAFFVLTILCYALYDDESGKPKHMAVISATYFKKFLIVQNNMMIMLFAAEKNFRRQSPLSCVSSNYTHQLVTDTRIYYAYAPIRECKWTIFMAVCFVAYDADKFAIESTEENGDFAMIPFRLPVRKKHTVVACFSPLFFNERWQLLLAGLEIRRTFGVSMQVFYISSILGSLMDVLRKYAEIGLASIQEWSRIDIGNLKATYDPNLELDWRNQAAAHTDCLINYKDSAAFIIIADIDDILFPQIAPTYFEEFQILRQRTKAAAFIYERFITDIYTGSKPVNFSLASLLLNGIVRNKWEHGKWVADPKYIASAWIHWPGVMKSDHRLYHVPYEMNFMPHFRNWHFDVNADSEFSIPLRSLISSENVDRIQSNFVAMASENLTSILPSLRRRPLYYPLIEDCYNAIFYNVRTTVSECPGPIRCEIPRMRGIRCMNARINHGHSRLEPLLFIHYPIRATFEESFDGCYI</sequence>
<keyword evidence="10" id="KW-1185">Reference proteome</keyword>
<keyword evidence="7 8" id="KW-0472">Membrane</keyword>
<evidence type="ECO:0000256" key="8">
    <source>
        <dbReference type="RuleBase" id="RU366017"/>
    </source>
</evidence>
<evidence type="ECO:0000256" key="6">
    <source>
        <dbReference type="ARBA" id="ARBA00022989"/>
    </source>
</evidence>
<proteinExistence type="inferred from homology"/>
<dbReference type="Pfam" id="PF01697">
    <property type="entry name" value="Glyco_transf_92"/>
    <property type="match status" value="1"/>
</dbReference>
<evidence type="ECO:0000256" key="3">
    <source>
        <dbReference type="ARBA" id="ARBA00022676"/>
    </source>
</evidence>
<dbReference type="Proteomes" id="UP000050794">
    <property type="component" value="Unassembled WGS sequence"/>
</dbReference>